<dbReference type="PANTHER" id="PTHR46042">
    <property type="entry name" value="DIPHTHINE METHYLTRANSFERASE"/>
    <property type="match status" value="1"/>
</dbReference>
<evidence type="ECO:0000256" key="8">
    <source>
        <dbReference type="PROSITE-ProRule" id="PRU00221"/>
    </source>
</evidence>
<organism evidence="9 10">
    <name type="scientific">Trichostrongylus colubriformis</name>
    <name type="common">Black scour worm</name>
    <dbReference type="NCBI Taxonomy" id="6319"/>
    <lineage>
        <taxon>Eukaryota</taxon>
        <taxon>Metazoa</taxon>
        <taxon>Ecdysozoa</taxon>
        <taxon>Nematoda</taxon>
        <taxon>Chromadorea</taxon>
        <taxon>Rhabditida</taxon>
        <taxon>Rhabditina</taxon>
        <taxon>Rhabditomorpha</taxon>
        <taxon>Strongyloidea</taxon>
        <taxon>Trichostrongylidae</taxon>
        <taxon>Trichostrongylus</taxon>
    </lineage>
</organism>
<dbReference type="AlphaFoldDB" id="A0AAN8F3S4"/>
<keyword evidence="2 8" id="KW-0853">WD repeat</keyword>
<dbReference type="Proteomes" id="UP001331761">
    <property type="component" value="Unassembled WGS sequence"/>
</dbReference>
<comment type="pathway">
    <text evidence="1">Protein modification; peptidyl-diphthamide biosynthesis.</text>
</comment>
<comment type="similarity">
    <text evidence="5">Belongs to the DPH7 family.</text>
</comment>
<evidence type="ECO:0000256" key="5">
    <source>
        <dbReference type="ARBA" id="ARBA00038092"/>
    </source>
</evidence>
<evidence type="ECO:0000256" key="1">
    <source>
        <dbReference type="ARBA" id="ARBA00005156"/>
    </source>
</evidence>
<keyword evidence="4" id="KW-0378">Hydrolase</keyword>
<dbReference type="EMBL" id="WIXE01019744">
    <property type="protein sequence ID" value="KAK5969785.1"/>
    <property type="molecule type" value="Genomic_DNA"/>
</dbReference>
<dbReference type="SMART" id="SM00320">
    <property type="entry name" value="WD40"/>
    <property type="match status" value="2"/>
</dbReference>
<dbReference type="InterPro" id="IPR001680">
    <property type="entry name" value="WD40_rpt"/>
</dbReference>
<keyword evidence="10" id="KW-1185">Reference proteome</keyword>
<dbReference type="InterPro" id="IPR015943">
    <property type="entry name" value="WD40/YVTN_repeat-like_dom_sf"/>
</dbReference>
<proteinExistence type="inferred from homology"/>
<dbReference type="SUPFAM" id="SSF50978">
    <property type="entry name" value="WD40 repeat-like"/>
    <property type="match status" value="1"/>
</dbReference>
<dbReference type="GO" id="GO:0017183">
    <property type="term" value="P:protein histidyl modification to diphthamide"/>
    <property type="evidence" value="ECO:0007669"/>
    <property type="project" value="TreeGrafter"/>
</dbReference>
<protein>
    <recommendedName>
        <fullName evidence="6">methylated diphthine methylhydrolase</fullName>
        <ecNumber evidence="6">3.1.1.97</ecNumber>
    </recommendedName>
</protein>
<gene>
    <name evidence="9" type="ORF">GCK32_002957</name>
</gene>
<evidence type="ECO:0000256" key="7">
    <source>
        <dbReference type="ARBA" id="ARBA00047551"/>
    </source>
</evidence>
<dbReference type="Gene3D" id="2.130.10.10">
    <property type="entry name" value="YVTN repeat-like/Quinoprotein amine dehydrogenase"/>
    <property type="match status" value="1"/>
</dbReference>
<evidence type="ECO:0000256" key="2">
    <source>
        <dbReference type="ARBA" id="ARBA00022574"/>
    </source>
</evidence>
<dbReference type="EC" id="3.1.1.97" evidence="6"/>
<comment type="caution">
    <text evidence="9">The sequence shown here is derived from an EMBL/GenBank/DDBJ whole genome shotgun (WGS) entry which is preliminary data.</text>
</comment>
<evidence type="ECO:0000313" key="10">
    <source>
        <dbReference type="Proteomes" id="UP001331761"/>
    </source>
</evidence>
<dbReference type="GO" id="GO:0061685">
    <property type="term" value="F:diphthine methylesterase activity"/>
    <property type="evidence" value="ECO:0007669"/>
    <property type="project" value="UniProtKB-EC"/>
</dbReference>
<dbReference type="InterPro" id="IPR036322">
    <property type="entry name" value="WD40_repeat_dom_sf"/>
</dbReference>
<evidence type="ECO:0000256" key="4">
    <source>
        <dbReference type="ARBA" id="ARBA00022801"/>
    </source>
</evidence>
<evidence type="ECO:0000256" key="3">
    <source>
        <dbReference type="ARBA" id="ARBA00022737"/>
    </source>
</evidence>
<evidence type="ECO:0000256" key="6">
    <source>
        <dbReference type="ARBA" id="ARBA00039131"/>
    </source>
</evidence>
<sequence>MSCSIKLPQRPAFARSTPSKLLVSTYQLTSPDSRVGSLYILSHSLDIVHCITAPAGVFRFDFLAPNVIIAAVTSGSLWITSITDSPSNSAINVAEDLLLDVSAPSLSNHVCCTDKMGSAYIVDVAASTVIANWRAHSLPYTDTGCEVWTCAQHENLVCTGGEDATLKVWDTRSQSAVQTFKQFEAGVTFSEWQEDNLLLTGSYDQHIRLFDMRNNREALKTAEMNGGVWHIENCERAGMRCYLASCMYGGWALTDENFDVIRSDKNAGEQLTYGVTVLNENSLAYTTFNDFKVSTADL</sequence>
<keyword evidence="3" id="KW-0677">Repeat</keyword>
<dbReference type="PROSITE" id="PS50082">
    <property type="entry name" value="WD_REPEATS_2"/>
    <property type="match status" value="1"/>
</dbReference>
<feature type="repeat" description="WD" evidence="8">
    <location>
        <begin position="155"/>
        <end position="179"/>
    </location>
</feature>
<dbReference type="InterPro" id="IPR052415">
    <property type="entry name" value="Diphthine_MTase"/>
</dbReference>
<dbReference type="Pfam" id="PF00400">
    <property type="entry name" value="WD40"/>
    <property type="match status" value="2"/>
</dbReference>
<dbReference type="PANTHER" id="PTHR46042:SF1">
    <property type="entry name" value="DIPHTHINE METHYLTRANSFERASE"/>
    <property type="match status" value="1"/>
</dbReference>
<dbReference type="GO" id="GO:0005737">
    <property type="term" value="C:cytoplasm"/>
    <property type="evidence" value="ECO:0007669"/>
    <property type="project" value="TreeGrafter"/>
</dbReference>
<comment type="catalytic activity">
    <reaction evidence="7">
        <text>diphthine methyl ester-[translation elongation factor 2] + H2O = diphthine-[translation elongation factor 2] + methanol + H(+)</text>
        <dbReference type="Rhea" id="RHEA:42656"/>
        <dbReference type="Rhea" id="RHEA-COMP:10172"/>
        <dbReference type="Rhea" id="RHEA-COMP:10173"/>
        <dbReference type="ChEBI" id="CHEBI:15377"/>
        <dbReference type="ChEBI" id="CHEBI:15378"/>
        <dbReference type="ChEBI" id="CHEBI:17790"/>
        <dbReference type="ChEBI" id="CHEBI:79005"/>
        <dbReference type="ChEBI" id="CHEBI:82696"/>
        <dbReference type="EC" id="3.1.1.97"/>
    </reaction>
</comment>
<evidence type="ECO:0000313" key="9">
    <source>
        <dbReference type="EMBL" id="KAK5969785.1"/>
    </source>
</evidence>
<reference evidence="9 10" key="1">
    <citation type="submission" date="2019-10" db="EMBL/GenBank/DDBJ databases">
        <title>Assembly and Annotation for the nematode Trichostrongylus colubriformis.</title>
        <authorList>
            <person name="Martin J."/>
        </authorList>
    </citation>
    <scope>NUCLEOTIDE SEQUENCE [LARGE SCALE GENOMIC DNA]</scope>
    <source>
        <strain evidence="9">G859</strain>
        <tissue evidence="9">Whole worm</tissue>
    </source>
</reference>
<name>A0AAN8F3S4_TRICO</name>
<accession>A0AAN8F3S4</accession>